<dbReference type="KEGG" id="acry:AC20117_13145"/>
<evidence type="ECO:0000313" key="3">
    <source>
        <dbReference type="Proteomes" id="UP000181917"/>
    </source>
</evidence>
<dbReference type="RefSeq" id="WP_074699353.1">
    <property type="nucleotide sequence ID" value="NZ_CP018863.1"/>
</dbReference>
<name>A0A1H1AAY5_9MICC</name>
<feature type="compositionally biased region" description="Basic and acidic residues" evidence="1">
    <location>
        <begin position="78"/>
        <end position="87"/>
    </location>
</feature>
<keyword evidence="3" id="KW-1185">Reference proteome</keyword>
<feature type="region of interest" description="Disordered" evidence="1">
    <location>
        <begin position="1"/>
        <end position="94"/>
    </location>
</feature>
<sequence>MSTPREENTPNLDDVIDPQEDALPQSTRTGHGKMPETVDDDDLQAAAEQERVAAGLQDYAPGQVPPAADPLPEEASDEADRAQRGLRDNPGTDV</sequence>
<dbReference type="OrthoDB" id="4881415at2"/>
<proteinExistence type="predicted"/>
<dbReference type="Proteomes" id="UP000181917">
    <property type="component" value="Unassembled WGS sequence"/>
</dbReference>
<dbReference type="AlphaFoldDB" id="A0A1H1AAY5"/>
<protein>
    <submittedName>
        <fullName evidence="2">Uncharacterized protein</fullName>
    </submittedName>
</protein>
<gene>
    <name evidence="2" type="ORF">SAMN04489742_0836</name>
</gene>
<accession>A0A1H1AAY5</accession>
<evidence type="ECO:0000313" key="2">
    <source>
        <dbReference type="EMBL" id="SDQ36711.1"/>
    </source>
</evidence>
<dbReference type="EMBL" id="FNKH01000002">
    <property type="protein sequence ID" value="SDQ36711.1"/>
    <property type="molecule type" value="Genomic_DNA"/>
</dbReference>
<reference evidence="2 3" key="1">
    <citation type="submission" date="2016-10" db="EMBL/GenBank/DDBJ databases">
        <authorList>
            <person name="de Groot N.N."/>
        </authorList>
    </citation>
    <scope>NUCLEOTIDE SEQUENCE [LARGE SCALE GENOMIC DNA]</scope>
    <source>
        <strain evidence="2 3">DSM 20117</strain>
    </source>
</reference>
<organism evidence="2 3">
    <name type="scientific">Crystallibacter crystallopoietes</name>
    <dbReference type="NCBI Taxonomy" id="37928"/>
    <lineage>
        <taxon>Bacteria</taxon>
        <taxon>Bacillati</taxon>
        <taxon>Actinomycetota</taxon>
        <taxon>Actinomycetes</taxon>
        <taxon>Micrococcales</taxon>
        <taxon>Micrococcaceae</taxon>
        <taxon>Crystallibacter</taxon>
    </lineage>
</organism>
<evidence type="ECO:0000256" key="1">
    <source>
        <dbReference type="SAM" id="MobiDB-lite"/>
    </source>
</evidence>